<dbReference type="Proteomes" id="UP000800235">
    <property type="component" value="Unassembled WGS sequence"/>
</dbReference>
<reference evidence="1" key="1">
    <citation type="journal article" date="2020" name="Stud. Mycol.">
        <title>101 Dothideomycetes genomes: a test case for predicting lifestyles and emergence of pathogens.</title>
        <authorList>
            <person name="Haridas S."/>
            <person name="Albert R."/>
            <person name="Binder M."/>
            <person name="Bloem J."/>
            <person name="Labutti K."/>
            <person name="Salamov A."/>
            <person name="Andreopoulos B."/>
            <person name="Baker S."/>
            <person name="Barry K."/>
            <person name="Bills G."/>
            <person name="Bluhm B."/>
            <person name="Cannon C."/>
            <person name="Castanera R."/>
            <person name="Culley D."/>
            <person name="Daum C."/>
            <person name="Ezra D."/>
            <person name="Gonzalez J."/>
            <person name="Henrissat B."/>
            <person name="Kuo A."/>
            <person name="Liang C."/>
            <person name="Lipzen A."/>
            <person name="Lutzoni F."/>
            <person name="Magnuson J."/>
            <person name="Mondo S."/>
            <person name="Nolan M."/>
            <person name="Ohm R."/>
            <person name="Pangilinan J."/>
            <person name="Park H.-J."/>
            <person name="Ramirez L."/>
            <person name="Alfaro M."/>
            <person name="Sun H."/>
            <person name="Tritt A."/>
            <person name="Yoshinaga Y."/>
            <person name="Zwiers L.-H."/>
            <person name="Turgeon B."/>
            <person name="Goodwin S."/>
            <person name="Spatafora J."/>
            <person name="Crous P."/>
            <person name="Grigoriev I."/>
        </authorList>
    </citation>
    <scope>NUCLEOTIDE SEQUENCE</scope>
    <source>
        <strain evidence="1">CBS 130266</strain>
    </source>
</reference>
<evidence type="ECO:0008006" key="3">
    <source>
        <dbReference type="Google" id="ProtNLM"/>
    </source>
</evidence>
<gene>
    <name evidence="1" type="ORF">EJ08DRAFT_717830</name>
</gene>
<keyword evidence="2" id="KW-1185">Reference proteome</keyword>
<protein>
    <recommendedName>
        <fullName evidence="3">F-box domain-containing protein</fullName>
    </recommendedName>
</protein>
<organism evidence="1 2">
    <name type="scientific">Tothia fuscella</name>
    <dbReference type="NCBI Taxonomy" id="1048955"/>
    <lineage>
        <taxon>Eukaryota</taxon>
        <taxon>Fungi</taxon>
        <taxon>Dikarya</taxon>
        <taxon>Ascomycota</taxon>
        <taxon>Pezizomycotina</taxon>
        <taxon>Dothideomycetes</taxon>
        <taxon>Pleosporomycetidae</taxon>
        <taxon>Venturiales</taxon>
        <taxon>Cylindrosympodiaceae</taxon>
        <taxon>Tothia</taxon>
    </lineage>
</organism>
<comment type="caution">
    <text evidence="1">The sequence shown here is derived from an EMBL/GenBank/DDBJ whole genome shotgun (WGS) entry which is preliminary data.</text>
</comment>
<dbReference type="EMBL" id="MU007012">
    <property type="protein sequence ID" value="KAF2435787.1"/>
    <property type="molecule type" value="Genomic_DNA"/>
</dbReference>
<proteinExistence type="predicted"/>
<accession>A0A9P4U4A5</accession>
<name>A0A9P4U4A5_9PEZI</name>
<evidence type="ECO:0000313" key="2">
    <source>
        <dbReference type="Proteomes" id="UP000800235"/>
    </source>
</evidence>
<evidence type="ECO:0000313" key="1">
    <source>
        <dbReference type="EMBL" id="KAF2435787.1"/>
    </source>
</evidence>
<dbReference type="AlphaFoldDB" id="A0A9P4U4A5"/>
<sequence>MSSAPTSLLSLPTELILKICRSLHLHEEIGIVEGPSKKSRIPSSSQFFRCCKTIADDGRTVLYGENKFVVKFEAALETFINTIARSAQFVKNLGINVPVKKDSDIDSLDFHHTDAFSLPPMFTRILHQKLPTLGVRLVTPILRDIAGDEAYFASCYRHVKICAPHGMSYRLAKLSLDSKKQAKWAWESGEWWSQGLEIAYDDRWDSHQYGGFSRPSHMVHRVGSSNYFTKVVAVAIGEKDTELDTTTPGNLLQATFPPIY</sequence>